<organism evidence="5 6">
    <name type="scientific">Halobellus limi</name>
    <dbReference type="NCBI Taxonomy" id="699433"/>
    <lineage>
        <taxon>Archaea</taxon>
        <taxon>Methanobacteriati</taxon>
        <taxon>Methanobacteriota</taxon>
        <taxon>Stenosarchaea group</taxon>
        <taxon>Halobacteria</taxon>
        <taxon>Halobacteriales</taxon>
        <taxon>Haloferacaceae</taxon>
        <taxon>Halobellus</taxon>
    </lineage>
</organism>
<sequence length="226" mass="24856">MRSVQLRLDLPSPYVHPMHAFVAETSGFRATRLRHWNPAVGQRNTLVFFVDGDDPDAYAAALAEQESILEYEVATEESRRGFHLVVTEDQRSADARLTAAFLNTGVVVVPPIVYRDDRCIDLSIVGAPDEVETAIDGLPSDVGVTVRRIRSYDGRFTDPTAALTPRQREALRVAVRCGYYNETRETTVDTIAAELGCSAGTAAEHLRKAEATVLRRVVDATPDGRA</sequence>
<dbReference type="GeneID" id="39859203"/>
<feature type="domain" description="HVO-0513-like N-terminal" evidence="4">
    <location>
        <begin position="16"/>
        <end position="152"/>
    </location>
</feature>
<evidence type="ECO:0000256" key="2">
    <source>
        <dbReference type="ARBA" id="ARBA00023163"/>
    </source>
</evidence>
<dbReference type="Pfam" id="PF04967">
    <property type="entry name" value="HTH_10"/>
    <property type="match status" value="1"/>
</dbReference>
<dbReference type="Gene3D" id="1.10.10.10">
    <property type="entry name" value="Winged helix-like DNA-binding domain superfamily/Winged helix DNA-binding domain"/>
    <property type="match status" value="1"/>
</dbReference>
<proteinExistence type="predicted"/>
<accession>A0A1H6C5Z5</accession>
<name>A0A1H6C5Z5_9EURY</name>
<evidence type="ECO:0000256" key="1">
    <source>
        <dbReference type="ARBA" id="ARBA00023015"/>
    </source>
</evidence>
<dbReference type="Proteomes" id="UP000236740">
    <property type="component" value="Unassembled WGS sequence"/>
</dbReference>
<dbReference type="PANTHER" id="PTHR34236:SF1">
    <property type="entry name" value="DIMETHYL SULFOXIDE REDUCTASE TRANSCRIPTIONAL ACTIVATOR"/>
    <property type="match status" value="1"/>
</dbReference>
<evidence type="ECO:0000259" key="4">
    <source>
        <dbReference type="Pfam" id="PF24278"/>
    </source>
</evidence>
<keyword evidence="6" id="KW-1185">Reference proteome</keyword>
<dbReference type="InterPro" id="IPR036388">
    <property type="entry name" value="WH-like_DNA-bd_sf"/>
</dbReference>
<keyword evidence="2" id="KW-0804">Transcription</keyword>
<dbReference type="PANTHER" id="PTHR34236">
    <property type="entry name" value="DIMETHYL SULFOXIDE REDUCTASE TRANSCRIPTIONAL ACTIVATOR"/>
    <property type="match status" value="1"/>
</dbReference>
<dbReference type="InterPro" id="IPR007050">
    <property type="entry name" value="HTH_bacterioopsin"/>
</dbReference>
<keyword evidence="1" id="KW-0805">Transcription regulation</keyword>
<gene>
    <name evidence="5" type="ORF">SAMN04488133_3264</name>
</gene>
<dbReference type="InterPro" id="IPR056493">
    <property type="entry name" value="HVO_0513_N"/>
</dbReference>
<evidence type="ECO:0000259" key="3">
    <source>
        <dbReference type="Pfam" id="PF04967"/>
    </source>
</evidence>
<feature type="domain" description="HTH bat-type" evidence="3">
    <location>
        <begin position="163"/>
        <end position="214"/>
    </location>
</feature>
<dbReference type="Pfam" id="PF24278">
    <property type="entry name" value="HVO_0513_N"/>
    <property type="match status" value="1"/>
</dbReference>
<evidence type="ECO:0000313" key="5">
    <source>
        <dbReference type="EMBL" id="SEG68391.1"/>
    </source>
</evidence>
<reference evidence="5 6" key="1">
    <citation type="submission" date="2016-10" db="EMBL/GenBank/DDBJ databases">
        <authorList>
            <person name="de Groot N.N."/>
        </authorList>
    </citation>
    <scope>NUCLEOTIDE SEQUENCE [LARGE SCALE GENOMIC DNA]</scope>
    <source>
        <strain evidence="5 6">CGMCC 1.10331</strain>
    </source>
</reference>
<dbReference type="AlphaFoldDB" id="A0A1H6C5Z5"/>
<dbReference type="EMBL" id="FNVN01000006">
    <property type="protein sequence ID" value="SEG68391.1"/>
    <property type="molecule type" value="Genomic_DNA"/>
</dbReference>
<protein>
    <submittedName>
        <fullName evidence="5">Predicted DNA binding protein, contains HTH domain</fullName>
    </submittedName>
</protein>
<evidence type="ECO:0000313" key="6">
    <source>
        <dbReference type="Proteomes" id="UP000236740"/>
    </source>
</evidence>
<dbReference type="RefSeq" id="WP_235010842.1">
    <property type="nucleotide sequence ID" value="NZ_CP031311.1"/>
</dbReference>